<keyword evidence="3" id="KW-1185">Reference proteome</keyword>
<gene>
    <name evidence="2" type="ORF">BKK80_35125</name>
</gene>
<proteinExistence type="predicted"/>
<dbReference type="EMBL" id="CP017756">
    <property type="protein sequence ID" value="AOZ11187.1"/>
    <property type="molecule type" value="Genomic_DNA"/>
</dbReference>
<name>A0ABN4TVD2_9BURK</name>
<organism evidence="2 3">
    <name type="scientific">Cupriavidus malaysiensis</name>
    <dbReference type="NCBI Taxonomy" id="367825"/>
    <lineage>
        <taxon>Bacteria</taxon>
        <taxon>Pseudomonadati</taxon>
        <taxon>Pseudomonadota</taxon>
        <taxon>Betaproteobacteria</taxon>
        <taxon>Burkholderiales</taxon>
        <taxon>Burkholderiaceae</taxon>
        <taxon>Cupriavidus</taxon>
    </lineage>
</organism>
<sequence length="137" mass="15495">MQKKSSIARPILGALLKRKRGGLSASELADQLRSSTDDDTKVLVRLVRVTLSNLERYGWITEAKLSAPLESGAADQDQRDEKRFRMTRRHLPAPTTALFSQSRLERERERRAQAEFTGNGPTAMPGSFFRPIHTEEE</sequence>
<accession>A0ABN4TVD2</accession>
<feature type="compositionally biased region" description="Basic and acidic residues" evidence="1">
    <location>
        <begin position="103"/>
        <end position="113"/>
    </location>
</feature>
<dbReference type="RefSeq" id="WP_071073823.1">
    <property type="nucleotide sequence ID" value="NZ_CP017756.1"/>
</dbReference>
<geneLocation type="plasmid" evidence="2 3">
    <name>unnamed1</name>
</geneLocation>
<feature type="region of interest" description="Disordered" evidence="1">
    <location>
        <begin position="69"/>
        <end position="137"/>
    </location>
</feature>
<evidence type="ECO:0000313" key="3">
    <source>
        <dbReference type="Proteomes" id="UP000177515"/>
    </source>
</evidence>
<keyword evidence="2" id="KW-0614">Plasmid</keyword>
<dbReference type="Proteomes" id="UP000177515">
    <property type="component" value="Plasmid unnamed1"/>
</dbReference>
<evidence type="ECO:0000256" key="1">
    <source>
        <dbReference type="SAM" id="MobiDB-lite"/>
    </source>
</evidence>
<protein>
    <submittedName>
        <fullName evidence="2">Uncharacterized protein</fullName>
    </submittedName>
</protein>
<evidence type="ECO:0000313" key="2">
    <source>
        <dbReference type="EMBL" id="AOZ11187.1"/>
    </source>
</evidence>
<reference evidence="2 3" key="1">
    <citation type="submission" date="2016-10" db="EMBL/GenBank/DDBJ databases">
        <title>Complete genome sequences of three Cupriavidus strains isolated from various Malaysian environments.</title>
        <authorList>
            <person name="Abdullah A.A.-A."/>
            <person name="Shafie N.A.H."/>
            <person name="Lau N.S."/>
        </authorList>
    </citation>
    <scope>NUCLEOTIDE SEQUENCE [LARGE SCALE GENOMIC DNA]</scope>
    <source>
        <strain evidence="2 3">USMAA1020</strain>
        <plasmid evidence="2 3">unnamed1</plasmid>
    </source>
</reference>